<dbReference type="OrthoDB" id="439943at2759"/>
<gene>
    <name evidence="6" type="ORF">AO440_004090</name>
</gene>
<dbReference type="InterPro" id="IPR002685">
    <property type="entry name" value="Glyco_trans_15"/>
</dbReference>
<dbReference type="VEuPathDB" id="FungiDB:GW608_M05423"/>
<evidence type="ECO:0000313" key="7">
    <source>
        <dbReference type="Proteomes" id="UP000054886"/>
    </source>
</evidence>
<dbReference type="FunFam" id="3.90.550.10:FF:000051">
    <property type="entry name" value="Alpha-1,2-mannosyltransferase (Ktr4)"/>
    <property type="match status" value="1"/>
</dbReference>
<evidence type="ECO:0000256" key="1">
    <source>
        <dbReference type="ARBA" id="ARBA00004606"/>
    </source>
</evidence>
<dbReference type="InterPro" id="IPR029044">
    <property type="entry name" value="Nucleotide-diphossugar_trans"/>
</dbReference>
<dbReference type="VEuPathDB" id="FungiDB:CAGL0M05489g"/>
<dbReference type="Pfam" id="PF01793">
    <property type="entry name" value="Glyco_transf_15"/>
    <property type="match status" value="1"/>
</dbReference>
<dbReference type="GO" id="GO:0006493">
    <property type="term" value="P:protein O-linked glycosylation"/>
    <property type="evidence" value="ECO:0007669"/>
    <property type="project" value="EnsemblFungi"/>
</dbReference>
<dbReference type="AlphaFoldDB" id="A0A0W0DVW4"/>
<proteinExistence type="inferred from homology"/>
<dbReference type="PANTHER" id="PTHR31121">
    <property type="entry name" value="ALPHA-1,2 MANNOSYLTRANSFERASE KTR1"/>
    <property type="match status" value="1"/>
</dbReference>
<dbReference type="PANTHER" id="PTHR31121:SF11">
    <property type="entry name" value="MANNOSYLTRANSFERASE KTR3-RELATED"/>
    <property type="match status" value="1"/>
</dbReference>
<dbReference type="PhylomeDB" id="A0A0W0DVW4"/>
<dbReference type="GO" id="GO:0006491">
    <property type="term" value="P:N-glycan processing"/>
    <property type="evidence" value="ECO:0007669"/>
    <property type="project" value="EnsemblFungi"/>
</dbReference>
<dbReference type="VEuPathDB" id="FungiDB:B1J91_M05489g"/>
<organism evidence="6 7">
    <name type="scientific">Candida glabrata</name>
    <name type="common">Yeast</name>
    <name type="synonym">Torulopsis glabrata</name>
    <dbReference type="NCBI Taxonomy" id="5478"/>
    <lineage>
        <taxon>Eukaryota</taxon>
        <taxon>Fungi</taxon>
        <taxon>Dikarya</taxon>
        <taxon>Ascomycota</taxon>
        <taxon>Saccharomycotina</taxon>
        <taxon>Saccharomycetes</taxon>
        <taxon>Saccharomycetales</taxon>
        <taxon>Saccharomycetaceae</taxon>
        <taxon>Nakaseomyces</taxon>
    </lineage>
</organism>
<reference evidence="6 7" key="1">
    <citation type="submission" date="2015-10" db="EMBL/GenBank/DDBJ databases">
        <title>Draft genomes sequences of Candida glabrata isolates 1A, 1B, 2A, 2B, 3A and 3B.</title>
        <authorList>
            <person name="Haavelsrud O.E."/>
            <person name="Gaustad P."/>
        </authorList>
    </citation>
    <scope>NUCLEOTIDE SEQUENCE [LARGE SCALE GENOMIC DNA]</scope>
    <source>
        <strain evidence="6">910700640</strain>
    </source>
</reference>
<evidence type="ECO:0000256" key="3">
    <source>
        <dbReference type="ARBA" id="ARBA00022676"/>
    </source>
</evidence>
<keyword evidence="3 6" id="KW-0328">Glycosyltransferase</keyword>
<dbReference type="OMA" id="YCDIQYD"/>
<dbReference type="GO" id="GO:0000032">
    <property type="term" value="P:cell wall mannoprotein biosynthetic process"/>
    <property type="evidence" value="ECO:0007669"/>
    <property type="project" value="TreeGrafter"/>
</dbReference>
<dbReference type="VEuPathDB" id="FungiDB:GVI51_M05423"/>
<keyword evidence="5" id="KW-0735">Signal-anchor</keyword>
<name>A0A0W0DVW4_CANGB</name>
<dbReference type="GO" id="GO:0005794">
    <property type="term" value="C:Golgi apparatus"/>
    <property type="evidence" value="ECO:0007669"/>
    <property type="project" value="TreeGrafter"/>
</dbReference>
<sequence length="426" mass="50194">MGAVKKKLMPKSAMFVRKYEKTIRVGFASFLMALTVLFLMHKPDAGTTAMAPQQTMAGFTSVVKNGQPGYVIPASDLLQDVKEHPLDDGVKEKAAFITLARNGDLWSLVNTIRHVEDRLNHRYHYDWVFLNDKGFTDEFIRLTSALVSGKAKYGKVPKEHWEVPSHIDKEKYEISRRKMVLDKVPYGDSTPYRHMCRYQSGLFYRHELVQEYDYYWRVDTDITVFCNFQYDIFKFLRQNKKKYGFVISLTEYEETIPTLWATVKEFMKKYPQHIHKNNFLNFISDDGGETYNGCHFWTNFEVGDLNFWRSQAYTDFFNFLDQKGGFYYERWGDAPVHSIAAALLLDKDEIHFFDGFGYHHPDFQSCPHEEEVRLQNKCTCNFSKDKIWMTYYFCNLRYFEAKEIGLPPKIEANLDEEYKKKLKVSS</sequence>
<keyword evidence="4 6" id="KW-0808">Transferase</keyword>
<comment type="caution">
    <text evidence="6">The sequence shown here is derived from an EMBL/GenBank/DDBJ whole genome shotgun (WGS) entry which is preliminary data.</text>
</comment>
<dbReference type="GO" id="GO:0000026">
    <property type="term" value="F:alpha-1,2-mannosyltransferase activity"/>
    <property type="evidence" value="ECO:0007669"/>
    <property type="project" value="TreeGrafter"/>
</dbReference>
<comment type="subcellular location">
    <subcellularLocation>
        <location evidence="1">Membrane</location>
        <topology evidence="1">Single-pass type II membrane protein</topology>
    </subcellularLocation>
</comment>
<comment type="similarity">
    <text evidence="2">Belongs to the glycosyltransferase 15 family.</text>
</comment>
<dbReference type="GO" id="GO:0016020">
    <property type="term" value="C:membrane"/>
    <property type="evidence" value="ECO:0007669"/>
    <property type="project" value="UniProtKB-SubCell"/>
</dbReference>
<protein>
    <submittedName>
        <fullName evidence="6">Putative mannosyltransferase KTR3</fullName>
    </submittedName>
</protein>
<dbReference type="Proteomes" id="UP000054886">
    <property type="component" value="Unassembled WGS sequence"/>
</dbReference>
<dbReference type="Gene3D" id="3.90.550.10">
    <property type="entry name" value="Spore Coat Polysaccharide Biosynthesis Protein SpsA, Chain A"/>
    <property type="match status" value="1"/>
</dbReference>
<keyword evidence="5" id="KW-0812">Transmembrane</keyword>
<evidence type="ECO:0000313" key="6">
    <source>
        <dbReference type="EMBL" id="KTB04234.1"/>
    </source>
</evidence>
<evidence type="ECO:0000256" key="5">
    <source>
        <dbReference type="ARBA" id="ARBA00022968"/>
    </source>
</evidence>
<evidence type="ECO:0000256" key="4">
    <source>
        <dbReference type="ARBA" id="ARBA00022679"/>
    </source>
</evidence>
<evidence type="ECO:0000256" key="2">
    <source>
        <dbReference type="ARBA" id="ARBA00007677"/>
    </source>
</evidence>
<dbReference type="SUPFAM" id="SSF53448">
    <property type="entry name" value="Nucleotide-diphospho-sugar transferases"/>
    <property type="match status" value="1"/>
</dbReference>
<accession>A0A0W0DVW4</accession>
<dbReference type="VEuPathDB" id="FungiDB:GWK60_M05423"/>
<dbReference type="EMBL" id="LLZZ01000117">
    <property type="protein sequence ID" value="KTB04234.1"/>
    <property type="molecule type" value="Genomic_DNA"/>
</dbReference>